<organism evidence="16 17">
    <name type="scientific">Yersinia aldovae</name>
    <dbReference type="NCBI Taxonomy" id="29483"/>
    <lineage>
        <taxon>Bacteria</taxon>
        <taxon>Pseudomonadati</taxon>
        <taxon>Pseudomonadota</taxon>
        <taxon>Gammaproteobacteria</taxon>
        <taxon>Enterobacterales</taxon>
        <taxon>Yersiniaceae</taxon>
        <taxon>Yersinia</taxon>
    </lineage>
</organism>
<evidence type="ECO:0000256" key="4">
    <source>
        <dbReference type="ARBA" id="ARBA00022692"/>
    </source>
</evidence>
<dbReference type="InterPro" id="IPR011066">
    <property type="entry name" value="MscS_channel_C_sf"/>
</dbReference>
<dbReference type="Pfam" id="PF12794">
    <property type="entry name" value="MscS_TM"/>
    <property type="match status" value="1"/>
</dbReference>
<feature type="transmembrane region" description="Helical" evidence="10">
    <location>
        <begin position="479"/>
        <end position="500"/>
    </location>
</feature>
<dbReference type="GO" id="GO:0009992">
    <property type="term" value="P:intracellular water homeostasis"/>
    <property type="evidence" value="ECO:0007669"/>
    <property type="project" value="TreeGrafter"/>
</dbReference>
<keyword evidence="5" id="KW-0732">Signal</keyword>
<dbReference type="Proteomes" id="UP000041595">
    <property type="component" value="Unassembled WGS sequence"/>
</dbReference>
<dbReference type="SUPFAM" id="SSF82861">
    <property type="entry name" value="Mechanosensitive channel protein MscS (YggB), transmembrane region"/>
    <property type="match status" value="1"/>
</dbReference>
<evidence type="ECO:0000256" key="9">
    <source>
        <dbReference type="SAM" id="MobiDB-lite"/>
    </source>
</evidence>
<feature type="transmembrane region" description="Helical" evidence="10">
    <location>
        <begin position="861"/>
        <end position="882"/>
    </location>
</feature>
<dbReference type="STRING" id="1453495.AT01_1423"/>
<dbReference type="AlphaFoldDB" id="A0A0T9UIF0"/>
<dbReference type="SUPFAM" id="SSF50182">
    <property type="entry name" value="Sm-like ribonucleoproteins"/>
    <property type="match status" value="1"/>
</dbReference>
<proteinExistence type="inferred from homology"/>
<evidence type="ECO:0000256" key="6">
    <source>
        <dbReference type="ARBA" id="ARBA00022989"/>
    </source>
</evidence>
<keyword evidence="7 10" id="KW-0472">Membrane</keyword>
<name>A0A0T9UIF0_YERAL</name>
<dbReference type="Pfam" id="PF21082">
    <property type="entry name" value="MS_channel_3rd"/>
    <property type="match status" value="1"/>
</dbReference>
<keyword evidence="6 10" id="KW-1133">Transmembrane helix</keyword>
<feature type="transmembrane region" description="Helical" evidence="10">
    <location>
        <begin position="565"/>
        <end position="586"/>
    </location>
</feature>
<dbReference type="EMBL" id="CQEJ01000018">
    <property type="protein sequence ID" value="CNL43675.1"/>
    <property type="molecule type" value="Genomic_DNA"/>
</dbReference>
<dbReference type="InterPro" id="IPR049278">
    <property type="entry name" value="MS_channel_C"/>
</dbReference>
<evidence type="ECO:0000259" key="13">
    <source>
        <dbReference type="Pfam" id="PF12795"/>
    </source>
</evidence>
<dbReference type="PANTHER" id="PTHR30347">
    <property type="entry name" value="POTASSIUM CHANNEL RELATED"/>
    <property type="match status" value="1"/>
</dbReference>
<feature type="coiled-coil region" evidence="8">
    <location>
        <begin position="110"/>
        <end position="144"/>
    </location>
</feature>
<dbReference type="FunFam" id="1.10.287.1260:FF:000002">
    <property type="entry name" value="Potassium efflux system KefA"/>
    <property type="match status" value="1"/>
</dbReference>
<evidence type="ECO:0000256" key="2">
    <source>
        <dbReference type="ARBA" id="ARBA00008017"/>
    </source>
</evidence>
<dbReference type="InterPro" id="IPR025692">
    <property type="entry name" value="MscS_IM_dom1"/>
</dbReference>
<feature type="transmembrane region" description="Helical" evidence="10">
    <location>
        <begin position="894"/>
        <end position="922"/>
    </location>
</feature>
<feature type="transmembrane region" description="Helical" evidence="10">
    <location>
        <begin position="820"/>
        <end position="840"/>
    </location>
</feature>
<evidence type="ECO:0000259" key="11">
    <source>
        <dbReference type="Pfam" id="PF00924"/>
    </source>
</evidence>
<comment type="similarity">
    <text evidence="2">Belongs to the MscS (TC 1.A.23) family.</text>
</comment>
<dbReference type="Gene3D" id="1.10.287.1260">
    <property type="match status" value="1"/>
</dbReference>
<feature type="transmembrane region" description="Helical" evidence="10">
    <location>
        <begin position="776"/>
        <end position="800"/>
    </location>
</feature>
<dbReference type="InterPro" id="IPR010920">
    <property type="entry name" value="LSM_dom_sf"/>
</dbReference>
<dbReference type="InterPro" id="IPR024393">
    <property type="entry name" value="MscS_porin"/>
</dbReference>
<comment type="subcellular location">
    <subcellularLocation>
        <location evidence="1">Cell membrane</location>
        <topology evidence="1">Multi-pass membrane protein</topology>
    </subcellularLocation>
</comment>
<reference evidence="16 17" key="1">
    <citation type="submission" date="2015-03" db="EMBL/GenBank/DDBJ databases">
        <authorList>
            <person name="Murphy D."/>
        </authorList>
    </citation>
    <scope>NUCLEOTIDE SEQUENCE [LARGE SCALE GENOMIC DNA]</scope>
    <source>
        <strain evidence="16 17">IP06005</strain>
    </source>
</reference>
<evidence type="ECO:0000256" key="8">
    <source>
        <dbReference type="SAM" id="Coils"/>
    </source>
</evidence>
<dbReference type="NCBIfam" id="NF008438">
    <property type="entry name" value="PRK11281.1"/>
    <property type="match status" value="1"/>
</dbReference>
<feature type="domain" description="Mechanosensitive ion channel MscS porin" evidence="13">
    <location>
        <begin position="30"/>
        <end position="268"/>
    </location>
</feature>
<dbReference type="Pfam" id="PF21088">
    <property type="entry name" value="MS_channel_1st"/>
    <property type="match status" value="1"/>
</dbReference>
<feature type="domain" description="Mechanosensitive ion channel MscS" evidence="11">
    <location>
        <begin position="910"/>
        <end position="975"/>
    </location>
</feature>
<keyword evidence="3" id="KW-1003">Cell membrane</keyword>
<dbReference type="InterPro" id="IPR006685">
    <property type="entry name" value="MscS_channel_2nd"/>
</dbReference>
<evidence type="ECO:0000259" key="14">
    <source>
        <dbReference type="Pfam" id="PF21082"/>
    </source>
</evidence>
<sequence>MLIISLICMSSVFAAGINIDVPTRNEVMSQLDALSKQKILSPAEKLSQQDLTKTLEYLDTIERTRQEANQLKQQLAQAPVKLRQATEGLDALKNSSADTLTRESLANYSLRQLESRLNETLDDLQSAQEDLSAYNSQLISLQTQPERVQSAMYNASMRLMQIRNQLNGLSPNPEVLRPSQQQELLTEQVMLNAQLDLQRKNLEANTTLQDLLQKQRDYTTAHINQLERYIQLLQEVVSGKRLILSEKTAKEAQVPNDATDIQNDPLVSRELAINKELSQRLINATKEGNTLVQQNIRVKNWLDRALQSERNLKEQITVLRGSLLLSRILYQQQLNLPASGLITNMGPRIADLRLEQFEINQQRDQLFQGDDYIQTLINESKEKINSDVEDALGQIVDIRRELLDQLNKQLGNQLTLAINLQINQQQLLSVNESLQHTLTQQIFWVSSNKPMDWSWLKALPGALKAELSSFNFTLSLGDVLTGLINSLVFLIPMLLVAGVIRSRYGVINKHLNRLAADVGQLKHDSQMHTPNAILLTLLKVLPGSLVILGIGYWCLRSDFNLSELFWSFFQRLALFWLVFDLTYRMLSPGGITERHFMIAVDRCAHYRRQMVRLGGALLPVIFWSALGDKSPLRLVDDVIGQVVIVIALALLALFVYPFCRDSWREKDSHAVRLVIVTAVATTPIILIGLMVAGYFYTTLQLAGRWIDSLYLLFLWNIVYLTAIRGLGVAARRLAYRRAIARRQSLAKEGAEGSEPVEEPPLALDQINQQSLRLTTLALFVIFATCFYWIWADLITVISYLDSISLWHYSTTVAGAGVTQAVTLGNMLVALMALVVAYILTRNLPGLLEVVVLSRLQLRQGTSYAITTILTYLITAIGGITALSSLGVSWDKLQWLVAALSVGLGFGLQEIFANFVSGLIILFERPVRIGDTITIGTFSGNVSKIRIRATTITDFDRKEVIIPNKAFVTERLINWSLSDTITRIIIKVGVAYGSDLEKVKEILLQAAHENHRVMTDPEPQVFFLNFGASTLDHELRLYVRELRDRSYTVDELNRAIDKLCRENDINIAFNQLEVYLHKADGTEVQEVSRPLDAKGLPVPQSGLGDTKPDLPDINKPLA</sequence>
<feature type="transmembrane region" description="Helical" evidence="10">
    <location>
        <begin position="610"/>
        <end position="626"/>
    </location>
</feature>
<evidence type="ECO:0000256" key="5">
    <source>
        <dbReference type="ARBA" id="ARBA00022729"/>
    </source>
</evidence>
<evidence type="ECO:0000256" key="10">
    <source>
        <dbReference type="SAM" id="Phobius"/>
    </source>
</evidence>
<dbReference type="InterPro" id="IPR011014">
    <property type="entry name" value="MscS_channel_TM-2"/>
</dbReference>
<dbReference type="PANTHER" id="PTHR30347:SF1">
    <property type="entry name" value="MECHANOSENSITIVE CHANNEL MSCK"/>
    <property type="match status" value="1"/>
</dbReference>
<evidence type="ECO:0000313" key="16">
    <source>
        <dbReference type="EMBL" id="CNL43675.1"/>
    </source>
</evidence>
<keyword evidence="4 10" id="KW-0812">Transmembrane</keyword>
<evidence type="ECO:0000256" key="1">
    <source>
        <dbReference type="ARBA" id="ARBA00004651"/>
    </source>
</evidence>
<feature type="domain" description="Mechanosensitive ion channel inner membrane" evidence="12">
    <location>
        <begin position="488"/>
        <end position="806"/>
    </location>
</feature>
<feature type="domain" description="Mechanosensitive ion channel MscS C-terminal" evidence="14">
    <location>
        <begin position="985"/>
        <end position="1066"/>
    </location>
</feature>
<keyword evidence="8" id="KW-0175">Coiled coil</keyword>
<feature type="transmembrane region" description="Helical" evidence="10">
    <location>
        <begin position="532"/>
        <end position="553"/>
    </location>
</feature>
<dbReference type="GO" id="GO:0005886">
    <property type="term" value="C:plasma membrane"/>
    <property type="evidence" value="ECO:0007669"/>
    <property type="project" value="UniProtKB-SubCell"/>
</dbReference>
<dbReference type="InterPro" id="IPR023408">
    <property type="entry name" value="MscS_beta-dom_sf"/>
</dbReference>
<feature type="domain" description="Mechanosensitive ion channel transmembrane helices 2/3" evidence="15">
    <location>
        <begin position="867"/>
        <end position="908"/>
    </location>
</feature>
<feature type="transmembrane region" description="Helical" evidence="10">
    <location>
        <begin position="638"/>
        <end position="659"/>
    </location>
</feature>
<dbReference type="Gene3D" id="2.30.30.60">
    <property type="match status" value="1"/>
</dbReference>
<gene>
    <name evidence="16" type="primary">kefA_1</name>
    <name evidence="16" type="ORF">ERS137965_03046</name>
</gene>
<dbReference type="SUPFAM" id="SSF82689">
    <property type="entry name" value="Mechanosensitive channel protein MscS (YggB), C-terminal domain"/>
    <property type="match status" value="1"/>
</dbReference>
<dbReference type="Pfam" id="PF12795">
    <property type="entry name" value="MscS_porin"/>
    <property type="match status" value="1"/>
</dbReference>
<evidence type="ECO:0000259" key="15">
    <source>
        <dbReference type="Pfam" id="PF21088"/>
    </source>
</evidence>
<dbReference type="FunFam" id="3.30.70.100:FF:000015">
    <property type="entry name" value="Potassium efflux system KefA"/>
    <property type="match status" value="1"/>
</dbReference>
<dbReference type="InterPro" id="IPR049142">
    <property type="entry name" value="MS_channel_1st"/>
</dbReference>
<dbReference type="eggNOG" id="COG3264">
    <property type="taxonomic scope" value="Bacteria"/>
</dbReference>
<feature type="transmembrane region" description="Helical" evidence="10">
    <location>
        <begin position="708"/>
        <end position="727"/>
    </location>
</feature>
<evidence type="ECO:0000256" key="3">
    <source>
        <dbReference type="ARBA" id="ARBA00022475"/>
    </source>
</evidence>
<feature type="coiled-coil region" evidence="8">
    <location>
        <begin position="54"/>
        <end position="81"/>
    </location>
</feature>
<evidence type="ECO:0000313" key="17">
    <source>
        <dbReference type="Proteomes" id="UP000041595"/>
    </source>
</evidence>
<feature type="region of interest" description="Disordered" evidence="9">
    <location>
        <begin position="1087"/>
        <end position="1117"/>
    </location>
</feature>
<accession>A0A0T9UIF0</accession>
<dbReference type="Gene3D" id="3.30.70.100">
    <property type="match status" value="1"/>
</dbReference>
<protein>
    <submittedName>
        <fullName evidence="16">Potassium efflux protein KefA</fullName>
    </submittedName>
</protein>
<evidence type="ECO:0000259" key="12">
    <source>
        <dbReference type="Pfam" id="PF12794"/>
    </source>
</evidence>
<dbReference type="GO" id="GO:0008381">
    <property type="term" value="F:mechanosensitive monoatomic ion channel activity"/>
    <property type="evidence" value="ECO:0007669"/>
    <property type="project" value="UniProtKB-ARBA"/>
</dbReference>
<dbReference type="Pfam" id="PF00924">
    <property type="entry name" value="MS_channel_2nd"/>
    <property type="match status" value="1"/>
</dbReference>
<dbReference type="eggNOG" id="COG4372">
    <property type="taxonomic scope" value="Bacteria"/>
</dbReference>
<dbReference type="InterPro" id="IPR052702">
    <property type="entry name" value="MscS-like_channel"/>
</dbReference>
<evidence type="ECO:0000256" key="7">
    <source>
        <dbReference type="ARBA" id="ARBA00023136"/>
    </source>
</evidence>
<dbReference type="FunFam" id="2.30.30.60:FF:000001">
    <property type="entry name" value="MscS Mechanosensitive ion channel"/>
    <property type="match status" value="1"/>
</dbReference>
<feature type="transmembrane region" description="Helical" evidence="10">
    <location>
        <begin position="671"/>
        <end position="696"/>
    </location>
</feature>